<proteinExistence type="predicted"/>
<dbReference type="Gene3D" id="2.120.10.30">
    <property type="entry name" value="TolB, C-terminal domain"/>
    <property type="match status" value="3"/>
</dbReference>
<dbReference type="InterPro" id="IPR029058">
    <property type="entry name" value="AB_hydrolase_fold"/>
</dbReference>
<keyword evidence="10" id="KW-1185">Reference proteome</keyword>
<dbReference type="InterPro" id="IPR001375">
    <property type="entry name" value="Peptidase_S9_cat"/>
</dbReference>
<evidence type="ECO:0000259" key="8">
    <source>
        <dbReference type="Pfam" id="PF00326"/>
    </source>
</evidence>
<dbReference type="InterPro" id="IPR011042">
    <property type="entry name" value="6-blade_b-propeller_TolB-like"/>
</dbReference>
<gene>
    <name evidence="9" type="ORF">GCM10011487_19210</name>
</gene>
<evidence type="ECO:0000256" key="6">
    <source>
        <dbReference type="ARBA" id="ARBA00045885"/>
    </source>
</evidence>
<comment type="caution">
    <text evidence="9">The sequence shown here is derived from an EMBL/GenBank/DDBJ whole genome shotgun (WGS) entry which is preliminary data.</text>
</comment>
<organism evidence="9 10">
    <name type="scientific">Steroidobacter agaridevorans</name>
    <dbReference type="NCBI Taxonomy" id="2695856"/>
    <lineage>
        <taxon>Bacteria</taxon>
        <taxon>Pseudomonadati</taxon>
        <taxon>Pseudomonadota</taxon>
        <taxon>Gammaproteobacteria</taxon>
        <taxon>Steroidobacterales</taxon>
        <taxon>Steroidobacteraceae</taxon>
        <taxon>Steroidobacter</taxon>
    </lineage>
</organism>
<feature type="domain" description="Peptidase S9 prolyl oligopeptidase catalytic" evidence="8">
    <location>
        <begin position="515"/>
        <end position="712"/>
    </location>
</feature>
<comment type="function">
    <text evidence="6">This enzyme catalyzes the hydrolysis of the N-terminal peptide bond of an N-acetylated peptide to generate an N-acetylated amino acid and a peptide with a free N-terminus. It preferentially cleaves off Ac-Ala, Ac-Met and Ac-Ser. Also, involved in the degradation of oxidized and glycated proteins.</text>
</comment>
<feature type="chain" id="PRO_5032484584" description="Acyl-peptide hydrolase" evidence="7">
    <location>
        <begin position="36"/>
        <end position="716"/>
    </location>
</feature>
<protein>
    <recommendedName>
        <fullName evidence="5">Acyl-peptide hydrolase</fullName>
    </recommendedName>
    <alternativeName>
        <fullName evidence="4">Acylaminoacyl-peptidase</fullName>
    </alternativeName>
</protein>
<dbReference type="SUPFAM" id="SSF53474">
    <property type="entry name" value="alpha/beta-Hydrolases"/>
    <property type="match status" value="1"/>
</dbReference>
<feature type="signal peptide" evidence="7">
    <location>
        <begin position="1"/>
        <end position="35"/>
    </location>
</feature>
<evidence type="ECO:0000313" key="10">
    <source>
        <dbReference type="Proteomes" id="UP000445000"/>
    </source>
</evidence>
<keyword evidence="1" id="KW-0645">Protease</keyword>
<keyword evidence="7" id="KW-0732">Signal</keyword>
<dbReference type="GO" id="GO:0008239">
    <property type="term" value="F:dipeptidyl-peptidase activity"/>
    <property type="evidence" value="ECO:0007669"/>
    <property type="project" value="TreeGrafter"/>
</dbReference>
<dbReference type="AlphaFoldDB" id="A0A829YAF3"/>
<evidence type="ECO:0000256" key="2">
    <source>
        <dbReference type="ARBA" id="ARBA00022801"/>
    </source>
</evidence>
<dbReference type="GO" id="GO:0006508">
    <property type="term" value="P:proteolysis"/>
    <property type="evidence" value="ECO:0007669"/>
    <property type="project" value="UniProtKB-KW"/>
</dbReference>
<evidence type="ECO:0000256" key="5">
    <source>
        <dbReference type="ARBA" id="ARBA00032596"/>
    </source>
</evidence>
<accession>A0A829YAF3</accession>
<dbReference type="PANTHER" id="PTHR11731:SF193">
    <property type="entry name" value="DIPEPTIDYL PEPTIDASE 9"/>
    <property type="match status" value="1"/>
</dbReference>
<dbReference type="InterPro" id="IPR050278">
    <property type="entry name" value="Serine_Prot_S9B/DPPIV"/>
</dbReference>
<dbReference type="GO" id="GO:0004252">
    <property type="term" value="F:serine-type endopeptidase activity"/>
    <property type="evidence" value="ECO:0007669"/>
    <property type="project" value="InterPro"/>
</dbReference>
<dbReference type="Pfam" id="PF07676">
    <property type="entry name" value="PD40"/>
    <property type="match status" value="1"/>
</dbReference>
<dbReference type="PROSITE" id="PS00708">
    <property type="entry name" value="PRO_ENDOPEP_SER"/>
    <property type="match status" value="1"/>
</dbReference>
<dbReference type="InterPro" id="IPR011659">
    <property type="entry name" value="WD40"/>
</dbReference>
<dbReference type="SUPFAM" id="SSF82171">
    <property type="entry name" value="DPP6 N-terminal domain-like"/>
    <property type="match status" value="1"/>
</dbReference>
<dbReference type="RefSeq" id="WP_161811674.1">
    <property type="nucleotide sequence ID" value="NZ_BLJN01000002.1"/>
</dbReference>
<evidence type="ECO:0000313" key="9">
    <source>
        <dbReference type="EMBL" id="GFE79921.1"/>
    </source>
</evidence>
<dbReference type="PANTHER" id="PTHR11731">
    <property type="entry name" value="PROTEASE FAMILY S9B,C DIPEPTIDYL-PEPTIDASE IV-RELATED"/>
    <property type="match status" value="1"/>
</dbReference>
<dbReference type="Gene3D" id="3.40.50.1820">
    <property type="entry name" value="alpha/beta hydrolase"/>
    <property type="match status" value="1"/>
</dbReference>
<evidence type="ECO:0000256" key="1">
    <source>
        <dbReference type="ARBA" id="ARBA00022670"/>
    </source>
</evidence>
<name>A0A829YAF3_9GAMM</name>
<dbReference type="Pfam" id="PF00326">
    <property type="entry name" value="Peptidase_S9"/>
    <property type="match status" value="1"/>
</dbReference>
<dbReference type="EMBL" id="BLJN01000002">
    <property type="protein sequence ID" value="GFE79921.1"/>
    <property type="molecule type" value="Genomic_DNA"/>
</dbReference>
<evidence type="ECO:0000256" key="4">
    <source>
        <dbReference type="ARBA" id="ARBA00032284"/>
    </source>
</evidence>
<keyword evidence="2" id="KW-0378">Hydrolase</keyword>
<evidence type="ECO:0000256" key="7">
    <source>
        <dbReference type="SAM" id="SignalP"/>
    </source>
</evidence>
<dbReference type="InterPro" id="IPR002471">
    <property type="entry name" value="Pept_S9_AS"/>
</dbReference>
<keyword evidence="3" id="KW-0007">Acetylation</keyword>
<evidence type="ECO:0000256" key="3">
    <source>
        <dbReference type="ARBA" id="ARBA00022990"/>
    </source>
</evidence>
<reference evidence="10" key="1">
    <citation type="submission" date="2020-01" db="EMBL/GenBank/DDBJ databases">
        <title>'Steroidobacter agaridevorans' sp. nov., agar-degrading bacteria isolated from rhizosphere soils.</title>
        <authorList>
            <person name="Ikenaga M."/>
            <person name="Kataoka M."/>
            <person name="Murouchi A."/>
            <person name="Katsuragi S."/>
            <person name="Sakai M."/>
        </authorList>
    </citation>
    <scope>NUCLEOTIDE SEQUENCE [LARGE SCALE GENOMIC DNA]</scope>
    <source>
        <strain evidence="10">YU21-B</strain>
    </source>
</reference>
<sequence>MTQSHSLARARRCGAALLSLCLLLGALVTGPQVEAADRSITIEDLLSAPFPYGLTASPKGEQVAWIANRLGARNIYLAQAGSDGKFAVRALTRQEGDNGIELADLQWSHDASMLVFSRGGSLEGGGPVNPSSAASGPTAMEIASVRLESGEIRSFGLGSNAVPSPVNDDVVFVRGGQIWIGNLARSDAATQLIQDAGAASELSWSPDGKRLAFISNRKDFSVVGVVEIASRNIRWMSPGVDRDMSLRWSRDSKRLAWVRYPSLAESFWTDAFFAKRAGEPWSIWVADVASGAGNKVWTAEAGPGSIFQPIEGSTSLLWTADNRLLFPWEQTGWLRLYSLDLSQKGARPVALSQDGAEVFAMTLDPAGREAIYSSNAEDDDRRHLWRVPVKGGKPQRASKGDGIEDFPVLTEQGALFAMHSTARNPMAPALVQSDGAFKTMAASGAALSFPGDRLVVPQRVVFKSPDGLSVHGQLFEPSGKKSAKQPAVLFFHGGPQRQMLLGWHPMGAYTHMYAMNQFLASKGYVVLSVNFRGGTGYGLNFREPDEFAAGGGSEARDIAGAVEYLKSRGDIDPARIGVYGMSYGGIMTSLALARYPQDFAVGVDMAGVHNWKSFLADLTAPGASAEVAEVAFQSSAMATIEDWRAPVLIVHGDDDRAVTFAQSVELVRGLRKETNVEPELLVIPNEVHDFILHRSWRRVFEATHEFLDRYLQQPGT</sequence>
<dbReference type="Proteomes" id="UP000445000">
    <property type="component" value="Unassembled WGS sequence"/>
</dbReference>